<dbReference type="OrthoDB" id="3189055at2"/>
<evidence type="ECO:0000256" key="1">
    <source>
        <dbReference type="ARBA" id="ARBA00001929"/>
    </source>
</evidence>
<evidence type="ECO:0000256" key="4">
    <source>
        <dbReference type="ARBA" id="ARBA00010429"/>
    </source>
</evidence>
<evidence type="ECO:0000259" key="16">
    <source>
        <dbReference type="Pfam" id="PF03460"/>
    </source>
</evidence>
<keyword evidence="9" id="KW-0883">Thioether bond</keyword>
<dbReference type="InterPro" id="IPR006066">
    <property type="entry name" value="NO2/SO3_Rdtase_FeS/sirohaem_BS"/>
</dbReference>
<evidence type="ECO:0000256" key="5">
    <source>
        <dbReference type="ARBA" id="ARBA00012353"/>
    </source>
</evidence>
<comment type="catalytic activity">
    <reaction evidence="13">
        <text>hydrogen sulfide + 6 oxidized [2Fe-2S]-[ferredoxin] + 3 H2O = sulfite + 6 reduced [2Fe-2S]-[ferredoxin] + 7 H(+)</text>
        <dbReference type="Rhea" id="RHEA:23132"/>
        <dbReference type="Rhea" id="RHEA-COMP:10000"/>
        <dbReference type="Rhea" id="RHEA-COMP:10001"/>
        <dbReference type="ChEBI" id="CHEBI:15377"/>
        <dbReference type="ChEBI" id="CHEBI:15378"/>
        <dbReference type="ChEBI" id="CHEBI:17359"/>
        <dbReference type="ChEBI" id="CHEBI:29919"/>
        <dbReference type="ChEBI" id="CHEBI:33737"/>
        <dbReference type="ChEBI" id="CHEBI:33738"/>
        <dbReference type="EC" id="1.8.7.1"/>
    </reaction>
</comment>
<comment type="cofactor">
    <cofactor evidence="1">
        <name>siroheme</name>
        <dbReference type="ChEBI" id="CHEBI:60052"/>
    </cofactor>
</comment>
<dbReference type="PROSITE" id="PS00365">
    <property type="entry name" value="NIR_SIR"/>
    <property type="match status" value="1"/>
</dbReference>
<feature type="domain" description="Nitrite/Sulfite reductase ferredoxin-like" evidence="16">
    <location>
        <begin position="100"/>
        <end position="161"/>
    </location>
</feature>
<evidence type="ECO:0000256" key="6">
    <source>
        <dbReference type="ARBA" id="ARBA00022485"/>
    </source>
</evidence>
<feature type="domain" description="Nitrite/sulphite reductase 4Fe-4S" evidence="15">
    <location>
        <begin position="424"/>
        <end position="557"/>
    </location>
</feature>
<evidence type="ECO:0000256" key="2">
    <source>
        <dbReference type="ARBA" id="ARBA00001966"/>
    </source>
</evidence>
<keyword evidence="6" id="KW-0004">4Fe-4S</keyword>
<comment type="cofactor">
    <cofactor evidence="2">
        <name>[4Fe-4S] cluster</name>
        <dbReference type="ChEBI" id="CHEBI:49883"/>
    </cofactor>
</comment>
<evidence type="ECO:0000256" key="12">
    <source>
        <dbReference type="ARBA" id="ARBA00023014"/>
    </source>
</evidence>
<evidence type="ECO:0000256" key="8">
    <source>
        <dbReference type="ARBA" id="ARBA00022723"/>
    </source>
</evidence>
<keyword evidence="8" id="KW-0479">Metal-binding</keyword>
<feature type="domain" description="Nitrite/Sulfite reductase ferredoxin-like" evidence="16">
    <location>
        <begin position="348"/>
        <end position="413"/>
    </location>
</feature>
<protein>
    <recommendedName>
        <fullName evidence="5">assimilatory sulfite reductase (ferredoxin)</fullName>
        <ecNumber evidence="5">1.8.7.1</ecNumber>
    </recommendedName>
</protein>
<dbReference type="Pfam" id="PF03460">
    <property type="entry name" value="NIR_SIR_ferr"/>
    <property type="match status" value="2"/>
</dbReference>
<evidence type="ECO:0000256" key="14">
    <source>
        <dbReference type="SAM" id="MobiDB-lite"/>
    </source>
</evidence>
<dbReference type="Pfam" id="PF01077">
    <property type="entry name" value="NIR_SIR"/>
    <property type="match status" value="2"/>
</dbReference>
<dbReference type="PANTHER" id="PTHR32439:SF0">
    <property type="entry name" value="FERREDOXIN--NITRITE REDUCTASE, CHLOROPLASTIC"/>
    <property type="match status" value="1"/>
</dbReference>
<dbReference type="PANTHER" id="PTHR32439">
    <property type="entry name" value="FERREDOXIN--NITRITE REDUCTASE, CHLOROPLASTIC"/>
    <property type="match status" value="1"/>
</dbReference>
<feature type="domain" description="Nitrite/sulphite reductase 4Fe-4S" evidence="15">
    <location>
        <begin position="171"/>
        <end position="322"/>
    </location>
</feature>
<evidence type="ECO:0000256" key="10">
    <source>
        <dbReference type="ARBA" id="ARBA00023002"/>
    </source>
</evidence>
<sequence length="564" mass="62505">MPPASAATGRPTKTTTRPRRGEGQWALGYREPLNKNEENKKNDDGLNVRRRIIDVYSKGGFDSIDPADLRGRFRWYGLYTQRAPGIDGGKTAVLEPEELDDRYFMMRIRTDGGQLSVAQLRAIAEVSTAYGRDTADITDRQNVQLHWLRIEDVPALWERIEGVGLSTTEACGDTPRGMLGCPLAGIAEDEVIDSTDDLRRIVEDHIGSPLFSNLPRKFKTAVDGCSVHCTNHEINDLAFVGVVGPDGTPGYDLFVGGGLSTNPMFAQRLGAFVRPDQVSEVWAGVCSIFRDYGYRRLRHRARIKFLVKDWGAAKFREVLEKEYLGYALPDGPEPVLDPGTRRDHVGVHRQKDGRFYVGFTPRVGRVSGTKLGRVADIAEAHGSDRVRTTADQKLVILDITEDRVESVVAALEAEDLLVRPSTFRRQTMACTGIEFCKLAIVETKDRASALIDELERRLPEFTDPLTININGCPNACARTQTADIGFKGQLVTDADGNQVEGFQVHLGGGLGLQAGFGRKVRGLKTTADELPDYVERVLRRFLDQKEDGEVFAAWVARAEEADLK</sequence>
<dbReference type="FunFam" id="3.30.413.10:FF:000013">
    <property type="entry name" value="Sulfite reductase [ferredoxin]"/>
    <property type="match status" value="1"/>
</dbReference>
<keyword evidence="12" id="KW-0411">Iron-sulfur</keyword>
<dbReference type="SUPFAM" id="SSF56014">
    <property type="entry name" value="Nitrite and sulphite reductase 4Fe-4S domain-like"/>
    <property type="match status" value="2"/>
</dbReference>
<dbReference type="GO" id="GO:0046872">
    <property type="term" value="F:metal ion binding"/>
    <property type="evidence" value="ECO:0007669"/>
    <property type="project" value="UniProtKB-KW"/>
</dbReference>
<keyword evidence="10" id="KW-0560">Oxidoreductase</keyword>
<comment type="similarity">
    <text evidence="4">Belongs to the nitrite and sulfite reductase 4Fe-4S domain family.</text>
</comment>
<dbReference type="FunFam" id="3.30.413.10:FF:000009">
    <property type="entry name" value="Sulfite reductase [ferredoxin]"/>
    <property type="match status" value="1"/>
</dbReference>
<dbReference type="InterPro" id="IPR045854">
    <property type="entry name" value="NO2/SO3_Rdtase_4Fe4S_sf"/>
</dbReference>
<dbReference type="InterPro" id="IPR036136">
    <property type="entry name" value="Nit/Sulf_reduc_fer-like_dom_sf"/>
</dbReference>
<dbReference type="GO" id="GO:0020037">
    <property type="term" value="F:heme binding"/>
    <property type="evidence" value="ECO:0007669"/>
    <property type="project" value="InterPro"/>
</dbReference>
<comment type="function">
    <text evidence="3">Catalyzes the reduction of sulfite to sulfide, a step in the biosynthesis of sulfur-containing amino acids and cofactors.</text>
</comment>
<dbReference type="RefSeq" id="WP_133742473.1">
    <property type="nucleotide sequence ID" value="NZ_SNYN01000015.1"/>
</dbReference>
<keyword evidence="7" id="KW-0349">Heme</keyword>
<dbReference type="GO" id="GO:0051539">
    <property type="term" value="F:4 iron, 4 sulfur cluster binding"/>
    <property type="evidence" value="ECO:0007669"/>
    <property type="project" value="UniProtKB-KW"/>
</dbReference>
<dbReference type="Gene3D" id="3.90.480.20">
    <property type="match status" value="1"/>
</dbReference>
<name>A0A4R6URL6_9ACTN</name>
<dbReference type="Proteomes" id="UP000295281">
    <property type="component" value="Unassembled WGS sequence"/>
</dbReference>
<dbReference type="Gene3D" id="3.30.413.10">
    <property type="entry name" value="Sulfite Reductase Hemoprotein, domain 1"/>
    <property type="match status" value="2"/>
</dbReference>
<gene>
    <name evidence="17" type="ORF">EV190_11582</name>
</gene>
<organism evidence="17 18">
    <name type="scientific">Actinorugispora endophytica</name>
    <dbReference type="NCBI Taxonomy" id="1605990"/>
    <lineage>
        <taxon>Bacteria</taxon>
        <taxon>Bacillati</taxon>
        <taxon>Actinomycetota</taxon>
        <taxon>Actinomycetes</taxon>
        <taxon>Streptosporangiales</taxon>
        <taxon>Nocardiopsidaceae</taxon>
        <taxon>Actinorugispora</taxon>
    </lineage>
</organism>
<comment type="caution">
    <text evidence="17">The sequence shown here is derived from an EMBL/GenBank/DDBJ whole genome shotgun (WGS) entry which is preliminary data.</text>
</comment>
<dbReference type="PRINTS" id="PR00397">
    <property type="entry name" value="SIROHAEM"/>
</dbReference>
<dbReference type="EMBL" id="SNYN01000015">
    <property type="protein sequence ID" value="TDQ49632.1"/>
    <property type="molecule type" value="Genomic_DNA"/>
</dbReference>
<dbReference type="EC" id="1.8.7.1" evidence="5"/>
<evidence type="ECO:0000259" key="15">
    <source>
        <dbReference type="Pfam" id="PF01077"/>
    </source>
</evidence>
<dbReference type="InterPro" id="IPR006067">
    <property type="entry name" value="NO2/SO3_Rdtase_4Fe4S_dom"/>
</dbReference>
<proteinExistence type="inferred from homology"/>
<dbReference type="SUPFAM" id="SSF55124">
    <property type="entry name" value="Nitrite/Sulfite reductase N-terminal domain-like"/>
    <property type="match status" value="2"/>
</dbReference>
<dbReference type="GO" id="GO:0050311">
    <property type="term" value="F:sulfite reductase (ferredoxin) activity"/>
    <property type="evidence" value="ECO:0007669"/>
    <property type="project" value="UniProtKB-EC"/>
</dbReference>
<keyword evidence="11" id="KW-0408">Iron</keyword>
<dbReference type="AlphaFoldDB" id="A0A4R6URL6"/>
<evidence type="ECO:0000313" key="17">
    <source>
        <dbReference type="EMBL" id="TDQ49632.1"/>
    </source>
</evidence>
<evidence type="ECO:0000256" key="3">
    <source>
        <dbReference type="ARBA" id="ARBA00003247"/>
    </source>
</evidence>
<evidence type="ECO:0000313" key="18">
    <source>
        <dbReference type="Proteomes" id="UP000295281"/>
    </source>
</evidence>
<feature type="compositionally biased region" description="Basic and acidic residues" evidence="14">
    <location>
        <begin position="32"/>
        <end position="42"/>
    </location>
</feature>
<dbReference type="InterPro" id="IPR005117">
    <property type="entry name" value="NiRdtase/SiRdtase_haem-b_fer"/>
</dbReference>
<keyword evidence="18" id="KW-1185">Reference proteome</keyword>
<evidence type="ECO:0000256" key="9">
    <source>
        <dbReference type="ARBA" id="ARBA00022784"/>
    </source>
</evidence>
<evidence type="ECO:0000256" key="13">
    <source>
        <dbReference type="ARBA" id="ARBA00049518"/>
    </source>
</evidence>
<dbReference type="InterPro" id="IPR051329">
    <property type="entry name" value="NIR_SIR_4Fe-4S"/>
</dbReference>
<reference evidence="17 18" key="1">
    <citation type="submission" date="2019-03" db="EMBL/GenBank/DDBJ databases">
        <title>Genomic Encyclopedia of Type Strains, Phase IV (KMG-IV): sequencing the most valuable type-strain genomes for metagenomic binning, comparative biology and taxonomic classification.</title>
        <authorList>
            <person name="Goeker M."/>
        </authorList>
    </citation>
    <scope>NUCLEOTIDE SEQUENCE [LARGE SCALE GENOMIC DNA]</scope>
    <source>
        <strain evidence="17 18">DSM 46770</strain>
    </source>
</reference>
<evidence type="ECO:0000256" key="11">
    <source>
        <dbReference type="ARBA" id="ARBA00023004"/>
    </source>
</evidence>
<feature type="region of interest" description="Disordered" evidence="14">
    <location>
        <begin position="1"/>
        <end position="42"/>
    </location>
</feature>
<evidence type="ECO:0000256" key="7">
    <source>
        <dbReference type="ARBA" id="ARBA00022617"/>
    </source>
</evidence>
<accession>A0A4R6URL6</accession>